<dbReference type="Gene3D" id="1.10.260.40">
    <property type="entry name" value="lambda repressor-like DNA-binding domains"/>
    <property type="match status" value="1"/>
</dbReference>
<dbReference type="CDD" id="cd06278">
    <property type="entry name" value="PBP1_LacI-like"/>
    <property type="match status" value="1"/>
</dbReference>
<dbReference type="InterPro" id="IPR010982">
    <property type="entry name" value="Lambda_DNA-bd_dom_sf"/>
</dbReference>
<dbReference type="InterPro" id="IPR001761">
    <property type="entry name" value="Peripla_BP/Lac1_sug-bd_dom"/>
</dbReference>
<keyword evidence="1" id="KW-0678">Repressor</keyword>
<dbReference type="SUPFAM" id="SSF53822">
    <property type="entry name" value="Periplasmic binding protein-like I"/>
    <property type="match status" value="1"/>
</dbReference>
<dbReference type="PANTHER" id="PTHR30146:SF95">
    <property type="entry name" value="RIBOSE OPERON REPRESSOR"/>
    <property type="match status" value="1"/>
</dbReference>
<dbReference type="Pfam" id="PF00532">
    <property type="entry name" value="Peripla_BP_1"/>
    <property type="match status" value="1"/>
</dbReference>
<dbReference type="GO" id="GO:0003677">
    <property type="term" value="F:DNA binding"/>
    <property type="evidence" value="ECO:0007669"/>
    <property type="project" value="UniProtKB-KW"/>
</dbReference>
<proteinExistence type="predicted"/>
<dbReference type="SUPFAM" id="SSF47413">
    <property type="entry name" value="lambda repressor-like DNA-binding domains"/>
    <property type="match status" value="1"/>
</dbReference>
<evidence type="ECO:0000313" key="7">
    <source>
        <dbReference type="Proteomes" id="UP001205357"/>
    </source>
</evidence>
<protein>
    <submittedName>
        <fullName evidence="6">LacI family DNA-binding transcriptional regulator</fullName>
    </submittedName>
</protein>
<comment type="caution">
    <text evidence="6">The sequence shown here is derived from an EMBL/GenBank/DDBJ whole genome shotgun (WGS) entry which is preliminary data.</text>
</comment>
<accession>A0ABT2E1T8</accession>
<dbReference type="Gene3D" id="3.40.50.2300">
    <property type="match status" value="2"/>
</dbReference>
<evidence type="ECO:0000259" key="5">
    <source>
        <dbReference type="PROSITE" id="PS50932"/>
    </source>
</evidence>
<dbReference type="InterPro" id="IPR000843">
    <property type="entry name" value="HTH_LacI"/>
</dbReference>
<evidence type="ECO:0000256" key="2">
    <source>
        <dbReference type="ARBA" id="ARBA00023015"/>
    </source>
</evidence>
<keyword evidence="4" id="KW-0804">Transcription</keyword>
<evidence type="ECO:0000256" key="3">
    <source>
        <dbReference type="ARBA" id="ARBA00023125"/>
    </source>
</evidence>
<keyword evidence="3 6" id="KW-0238">DNA-binding</keyword>
<keyword evidence="7" id="KW-1185">Reference proteome</keyword>
<reference evidence="6 7" key="1">
    <citation type="submission" date="2022-04" db="EMBL/GenBank/DDBJ databases">
        <title>Proposal of a three novel species of Scandinavium, Scandinavium hiltneri, Scandinavium manionii, Scandinavium tedordense.</title>
        <authorList>
            <person name="Maddock D.W."/>
            <person name="Brady C.L."/>
            <person name="Denman S."/>
            <person name="Arnold D."/>
        </authorList>
    </citation>
    <scope>NUCLEOTIDE SEQUENCE [LARGE SCALE GENOMIC DNA]</scope>
    <source>
        <strain evidence="6 7">H11S7</strain>
    </source>
</reference>
<evidence type="ECO:0000256" key="4">
    <source>
        <dbReference type="ARBA" id="ARBA00023163"/>
    </source>
</evidence>
<dbReference type="PANTHER" id="PTHR30146">
    <property type="entry name" value="LACI-RELATED TRANSCRIPTIONAL REPRESSOR"/>
    <property type="match status" value="1"/>
</dbReference>
<dbReference type="Pfam" id="PF00356">
    <property type="entry name" value="LacI"/>
    <property type="match status" value="1"/>
</dbReference>
<dbReference type="InterPro" id="IPR028082">
    <property type="entry name" value="Peripla_BP_I"/>
</dbReference>
<dbReference type="CDD" id="cd01392">
    <property type="entry name" value="HTH_LacI"/>
    <property type="match status" value="1"/>
</dbReference>
<dbReference type="EMBL" id="JALIGE010000073">
    <property type="protein sequence ID" value="MCS2161843.1"/>
    <property type="molecule type" value="Genomic_DNA"/>
</dbReference>
<gene>
    <name evidence="6" type="ORF">MUU47_12085</name>
</gene>
<organism evidence="6 7">
    <name type="scientific">Scandinavium hiltneri</name>
    <dbReference type="NCBI Taxonomy" id="2926519"/>
    <lineage>
        <taxon>Bacteria</taxon>
        <taxon>Pseudomonadati</taxon>
        <taxon>Pseudomonadota</taxon>
        <taxon>Gammaproteobacteria</taxon>
        <taxon>Enterobacterales</taxon>
        <taxon>Enterobacteriaceae</taxon>
        <taxon>Scandinavium</taxon>
    </lineage>
</organism>
<dbReference type="SMART" id="SM00354">
    <property type="entry name" value="HTH_LACI"/>
    <property type="match status" value="1"/>
</dbReference>
<dbReference type="Proteomes" id="UP001205357">
    <property type="component" value="Unassembled WGS sequence"/>
</dbReference>
<evidence type="ECO:0000256" key="1">
    <source>
        <dbReference type="ARBA" id="ARBA00022491"/>
    </source>
</evidence>
<sequence>MVERIRRPVTSYEVAKLAGVSQSAVSRAFTEGGKVSDATREKVKLAAAHLGYRPSFVARSLITRRSNMIGVVVPGLMNPFYAGLVDELSHAFNEMGYRVLLFSMQGDGDTDPILEDILRHRVEALILVSTMLSSHFAEECQQNGLPVLLLNRKNDSKSVSSVTSDNLVGGAQIADFLVAGGHQRLAFMAGLDSSSTSRDREKGFCDRLHAQGIAPPRRVQGLYDLETAMEATRQLLKGKDRPDGIFCANDIMAIGALNVVVGELGLVAGQDISVVGFDNIPMGAWPLFSLTTYVQPVNDMVASAVRIITQRFEDADSPAVQQVLSGKLVVRNSARKPTRTEI</sequence>
<evidence type="ECO:0000313" key="6">
    <source>
        <dbReference type="EMBL" id="MCS2161843.1"/>
    </source>
</evidence>
<dbReference type="RefSeq" id="WP_258988445.1">
    <property type="nucleotide sequence ID" value="NZ_JALIGE010000073.1"/>
</dbReference>
<feature type="domain" description="HTH lacI-type" evidence="5">
    <location>
        <begin position="9"/>
        <end position="63"/>
    </location>
</feature>
<name>A0ABT2E1T8_9ENTR</name>
<keyword evidence="2" id="KW-0805">Transcription regulation</keyword>
<dbReference type="PROSITE" id="PS50932">
    <property type="entry name" value="HTH_LACI_2"/>
    <property type="match status" value="1"/>
</dbReference>